<evidence type="ECO:0000313" key="8">
    <source>
        <dbReference type="Ensembl" id="ENSSTUP00000048019.1"/>
    </source>
</evidence>
<evidence type="ECO:0000256" key="2">
    <source>
        <dbReference type="ARBA" id="ARBA00022729"/>
    </source>
</evidence>
<feature type="signal peptide" evidence="6">
    <location>
        <begin position="1"/>
        <end position="17"/>
    </location>
</feature>
<feature type="region of interest" description="Disordered" evidence="5">
    <location>
        <begin position="361"/>
        <end position="548"/>
    </location>
</feature>
<dbReference type="PROSITE" id="PS51450">
    <property type="entry name" value="LRR"/>
    <property type="match status" value="2"/>
</dbReference>
<dbReference type="InterPro" id="IPR032675">
    <property type="entry name" value="LRR_dom_sf"/>
</dbReference>
<feature type="compositionally biased region" description="Basic and acidic residues" evidence="5">
    <location>
        <begin position="34"/>
        <end position="55"/>
    </location>
</feature>
<feature type="region of interest" description="Disordered" evidence="5">
    <location>
        <begin position="34"/>
        <end position="219"/>
    </location>
</feature>
<feature type="compositionally biased region" description="Low complexity" evidence="5">
    <location>
        <begin position="437"/>
        <end position="471"/>
    </location>
</feature>
<keyword evidence="2 6" id="KW-0732">Signal</keyword>
<organism evidence="8 9">
    <name type="scientific">Salmo trutta</name>
    <name type="common">Brown trout</name>
    <dbReference type="NCBI Taxonomy" id="8032"/>
    <lineage>
        <taxon>Eukaryota</taxon>
        <taxon>Metazoa</taxon>
        <taxon>Chordata</taxon>
        <taxon>Craniata</taxon>
        <taxon>Vertebrata</taxon>
        <taxon>Euteleostomi</taxon>
        <taxon>Actinopterygii</taxon>
        <taxon>Neopterygii</taxon>
        <taxon>Teleostei</taxon>
        <taxon>Protacanthopterygii</taxon>
        <taxon>Salmoniformes</taxon>
        <taxon>Salmonidae</taxon>
        <taxon>Salmoninae</taxon>
        <taxon>Salmo</taxon>
    </lineage>
</organism>
<keyword evidence="4" id="KW-0325">Glycoprotein</keyword>
<dbReference type="SMART" id="SM00369">
    <property type="entry name" value="LRR_TYP"/>
    <property type="match status" value="11"/>
</dbReference>
<dbReference type="InterPro" id="IPR000372">
    <property type="entry name" value="LRRNT"/>
</dbReference>
<dbReference type="InParanoid" id="A0A673ZL56"/>
<reference evidence="8" key="1">
    <citation type="submission" date="2025-08" db="UniProtKB">
        <authorList>
            <consortium name="Ensembl"/>
        </authorList>
    </citation>
    <scope>IDENTIFICATION</scope>
</reference>
<dbReference type="PANTHER" id="PTHR45712:SF18">
    <property type="entry name" value="PODOCAN-LIKE PROTEIN 1"/>
    <property type="match status" value="1"/>
</dbReference>
<feature type="compositionally biased region" description="Pro residues" evidence="5">
    <location>
        <begin position="249"/>
        <end position="263"/>
    </location>
</feature>
<evidence type="ECO:0000256" key="5">
    <source>
        <dbReference type="SAM" id="MobiDB-lite"/>
    </source>
</evidence>
<dbReference type="InterPro" id="IPR001611">
    <property type="entry name" value="Leu-rich_rpt"/>
</dbReference>
<dbReference type="Proteomes" id="UP000472277">
    <property type="component" value="Chromosome 8"/>
</dbReference>
<keyword evidence="3" id="KW-0677">Repeat</keyword>
<dbReference type="GO" id="GO:0005615">
    <property type="term" value="C:extracellular space"/>
    <property type="evidence" value="ECO:0007669"/>
    <property type="project" value="TreeGrafter"/>
</dbReference>
<feature type="compositionally biased region" description="Low complexity" evidence="5">
    <location>
        <begin position="484"/>
        <end position="494"/>
    </location>
</feature>
<evidence type="ECO:0000313" key="9">
    <source>
        <dbReference type="Proteomes" id="UP000472277"/>
    </source>
</evidence>
<name>A0A673ZL56_SALTR</name>
<feature type="compositionally biased region" description="Basic and acidic residues" evidence="5">
    <location>
        <begin position="383"/>
        <end position="392"/>
    </location>
</feature>
<sequence>MEELTLLLWLLIVPLQSFVLQPRVEMIRIEDSVRETDPWSDWRPERLRETPTADKEEGEELTATHPEERREEEGRSEEGLTPETDSEKWRIEEEKGAAEQEGHEEEQGMEEERTLVGGLDYREKKRFENWEIEADEEDEKEEERRDNGEGRHEEGIRSDDEERDGKEQRVYGGEDKREEDLIVGEVKEPSVDQSEGDYLVVTHIDLPSPTSTSSSPVEKAMDTQPVNQAINEPMSPPPAAMPVPLYDVTPPPATQHGPPPVTPSTPSQVPESATHALAQPASHIQDPAPEAEEAILLVDSELIMVQSVTDSPQTNLREWESFISQAMEVNVVPIIKVSINHNQTERTSIVFLKETKNTVKQLKSTAKPKQAKPTAKELQPTAKPKERTKPTAKELQPTAKPKERTKPTAKEPQPTAKPKEMTKPTAKLKVTVQTNSTPKTQQTNHTPKTQQTKPTLETQLTKPTPQTLQAKPTHKTLQTKRTPKTQQTKPTAKPAVPKHTMKLTQTTKSFKTKTGKHQKKDKINERKGKPLKKDNKTKETKQEKKEGTNPAYFPYFKDNYCPPECACYGRVVQCSDKGVEKVPYGIPYNSRYVLLMNNRIDSIQLDLLNEYLSMEFLVLSNNRLTDGSIEGAFEGILALRRLYLDWNLLESVPTDLPASLEELRLDNNRLNVMSEGAWAHCPSLLVLSLSNNSLGNGNNTLPTSVLSPLGSLRTLSLDRNRLASVPLGLPLSIRELYLRGNLIQKFPGEAFMGTSELVILDLSVNRLTNHGLLRESLVNATHLESLNLEGNQLKKVPRHLPSSLKTLNLEGNLISSVGKASFLHLPHLEHLGLARNKIARVASGAFRVLPVLHQLDLCHNALSQVPRQLPRGLHSVALTHNKIHSVPRDAFCWGGSDPGLSSLVLVQLEHNLIDLGHLDAKAFHCLRGFQVVHFY</sequence>
<feature type="compositionally biased region" description="Basic residues" evidence="5">
    <location>
        <begin position="472"/>
        <end position="483"/>
    </location>
</feature>
<dbReference type="PANTHER" id="PTHR45712">
    <property type="entry name" value="AGAP008170-PA"/>
    <property type="match status" value="1"/>
</dbReference>
<evidence type="ECO:0000256" key="4">
    <source>
        <dbReference type="ARBA" id="ARBA00023180"/>
    </source>
</evidence>
<evidence type="ECO:0000256" key="6">
    <source>
        <dbReference type="SAM" id="SignalP"/>
    </source>
</evidence>
<feature type="compositionally biased region" description="Basic and acidic residues" evidence="5">
    <location>
        <begin position="400"/>
        <end position="409"/>
    </location>
</feature>
<keyword evidence="1" id="KW-0433">Leucine-rich repeat</keyword>
<dbReference type="AlphaFoldDB" id="A0A673ZL56"/>
<feature type="compositionally biased region" description="Basic and acidic residues" evidence="5">
    <location>
        <begin position="65"/>
        <end position="78"/>
    </location>
</feature>
<feature type="compositionally biased region" description="Basic and acidic residues" evidence="5">
    <location>
        <begin position="142"/>
        <end position="190"/>
    </location>
</feature>
<feature type="compositionally biased region" description="Low complexity" evidence="5">
    <location>
        <begin position="207"/>
        <end position="216"/>
    </location>
</feature>
<dbReference type="GeneTree" id="ENSGT00940000167455"/>
<dbReference type="SMART" id="SM00013">
    <property type="entry name" value="LRRNT"/>
    <property type="match status" value="1"/>
</dbReference>
<feature type="compositionally biased region" description="Acidic residues" evidence="5">
    <location>
        <begin position="130"/>
        <end position="141"/>
    </location>
</feature>
<dbReference type="SUPFAM" id="SSF52058">
    <property type="entry name" value="L domain-like"/>
    <property type="match status" value="1"/>
</dbReference>
<accession>A0A673ZL56</accession>
<feature type="compositionally biased region" description="Basic and acidic residues" evidence="5">
    <location>
        <begin position="521"/>
        <end position="547"/>
    </location>
</feature>
<dbReference type="OMA" id="SVNPTPH"/>
<feature type="compositionally biased region" description="Low complexity" evidence="5">
    <location>
        <begin position="363"/>
        <end position="373"/>
    </location>
</feature>
<proteinExistence type="predicted"/>
<feature type="compositionally biased region" description="Basic and acidic residues" evidence="5">
    <location>
        <begin position="110"/>
        <end position="129"/>
    </location>
</feature>
<evidence type="ECO:0000259" key="7">
    <source>
        <dbReference type="SMART" id="SM00013"/>
    </source>
</evidence>
<dbReference type="SMART" id="SM00364">
    <property type="entry name" value="LRR_BAC"/>
    <property type="match status" value="5"/>
</dbReference>
<evidence type="ECO:0000256" key="3">
    <source>
        <dbReference type="ARBA" id="ARBA00022737"/>
    </source>
</evidence>
<reference evidence="8" key="2">
    <citation type="submission" date="2025-09" db="UniProtKB">
        <authorList>
            <consortium name="Ensembl"/>
        </authorList>
    </citation>
    <scope>IDENTIFICATION</scope>
</reference>
<evidence type="ECO:0000256" key="1">
    <source>
        <dbReference type="ARBA" id="ARBA00022614"/>
    </source>
</evidence>
<dbReference type="InterPro" id="IPR003591">
    <property type="entry name" value="Leu-rich_rpt_typical-subtyp"/>
</dbReference>
<keyword evidence="9" id="KW-1185">Reference proteome</keyword>
<feature type="compositionally biased region" description="Basic and acidic residues" evidence="5">
    <location>
        <begin position="85"/>
        <end position="101"/>
    </location>
</feature>
<feature type="region of interest" description="Disordered" evidence="5">
    <location>
        <begin position="235"/>
        <end position="284"/>
    </location>
</feature>
<dbReference type="Pfam" id="PF01462">
    <property type="entry name" value="LRRNT"/>
    <property type="match status" value="1"/>
</dbReference>
<feature type="domain" description="LRRNT" evidence="7">
    <location>
        <begin position="560"/>
        <end position="592"/>
    </location>
</feature>
<dbReference type="Pfam" id="PF13855">
    <property type="entry name" value="LRR_8"/>
    <property type="match status" value="3"/>
</dbReference>
<feature type="chain" id="PRO_5025673210" evidence="6">
    <location>
        <begin position="18"/>
        <end position="935"/>
    </location>
</feature>
<dbReference type="InterPro" id="IPR050333">
    <property type="entry name" value="SLRP"/>
</dbReference>
<protein>
    <submittedName>
        <fullName evidence="8">Wu:fc23c09</fullName>
    </submittedName>
</protein>
<dbReference type="Gene3D" id="3.80.10.10">
    <property type="entry name" value="Ribonuclease Inhibitor"/>
    <property type="match status" value="2"/>
</dbReference>
<dbReference type="Ensembl" id="ENSSTUT00000050095.1">
    <property type="protein sequence ID" value="ENSSTUP00000048019.1"/>
    <property type="gene ID" value="ENSSTUG00000020198.1"/>
</dbReference>
<feature type="compositionally biased region" description="Basic residues" evidence="5">
    <location>
        <begin position="510"/>
        <end position="520"/>
    </location>
</feature>